<dbReference type="Gene3D" id="3.30.70.1590">
    <property type="match status" value="1"/>
</dbReference>
<dbReference type="PRINTS" id="PR00193">
    <property type="entry name" value="MYOSINHEAVY"/>
</dbReference>
<evidence type="ECO:0000256" key="10">
    <source>
        <dbReference type="ARBA" id="ARBA00023203"/>
    </source>
</evidence>
<evidence type="ECO:0000256" key="3">
    <source>
        <dbReference type="ARBA" id="ARBA00022737"/>
    </source>
</evidence>
<dbReference type="GO" id="GO:0005516">
    <property type="term" value="F:calmodulin binding"/>
    <property type="evidence" value="ECO:0007669"/>
    <property type="project" value="UniProtKB-KW"/>
</dbReference>
<dbReference type="InterPro" id="IPR027417">
    <property type="entry name" value="P-loop_NTPase"/>
</dbReference>
<evidence type="ECO:0000256" key="11">
    <source>
        <dbReference type="PROSITE-ProRule" id="PRU00782"/>
    </source>
</evidence>
<dbReference type="InterPro" id="IPR036103">
    <property type="entry name" value="MYSc_Myo5"/>
</dbReference>
<keyword evidence="3" id="KW-0677">Repeat</keyword>
<evidence type="ECO:0000256" key="8">
    <source>
        <dbReference type="ARBA" id="ARBA00023123"/>
    </source>
</evidence>
<accession>A0A340XRJ5</accession>
<evidence type="ECO:0000313" key="17">
    <source>
        <dbReference type="RefSeq" id="XP_007461974.1"/>
    </source>
</evidence>
<feature type="domain" description="Myosin motor" evidence="15">
    <location>
        <begin position="1"/>
        <end position="632"/>
    </location>
</feature>
<dbReference type="GO" id="GO:0051015">
    <property type="term" value="F:actin filament binding"/>
    <property type="evidence" value="ECO:0007669"/>
    <property type="project" value="TreeGrafter"/>
</dbReference>
<feature type="region of interest" description="Disordered" evidence="13">
    <location>
        <begin position="975"/>
        <end position="1016"/>
    </location>
</feature>
<keyword evidence="6" id="KW-0112">Calmodulin-binding</keyword>
<dbReference type="FunFam" id="1.20.58.530:FF:000002">
    <property type="entry name" value="Class V myosin"/>
    <property type="match status" value="1"/>
</dbReference>
<dbReference type="SMART" id="SM00242">
    <property type="entry name" value="MYSc"/>
    <property type="match status" value="1"/>
</dbReference>
<dbReference type="InParanoid" id="A0A340XRJ5"/>
<evidence type="ECO:0000256" key="6">
    <source>
        <dbReference type="ARBA" id="ARBA00022860"/>
    </source>
</evidence>
<dbReference type="PROSITE" id="PS50096">
    <property type="entry name" value="IQ"/>
    <property type="match status" value="6"/>
</dbReference>
<dbReference type="Pfam" id="PF01843">
    <property type="entry name" value="DIL"/>
    <property type="match status" value="1"/>
</dbReference>
<organism evidence="16 17">
    <name type="scientific">Lipotes vexillifer</name>
    <name type="common">Yangtze river dolphin</name>
    <dbReference type="NCBI Taxonomy" id="118797"/>
    <lineage>
        <taxon>Eukaryota</taxon>
        <taxon>Metazoa</taxon>
        <taxon>Chordata</taxon>
        <taxon>Craniata</taxon>
        <taxon>Vertebrata</taxon>
        <taxon>Euteleostomi</taxon>
        <taxon>Mammalia</taxon>
        <taxon>Eutheria</taxon>
        <taxon>Laurasiatheria</taxon>
        <taxon>Artiodactyla</taxon>
        <taxon>Whippomorpha</taxon>
        <taxon>Cetacea</taxon>
        <taxon>Odontoceti</taxon>
        <taxon>Lipotidae</taxon>
        <taxon>Lipotes</taxon>
    </lineage>
</organism>
<dbReference type="InterPro" id="IPR002710">
    <property type="entry name" value="Dilute_dom"/>
</dbReference>
<evidence type="ECO:0000256" key="5">
    <source>
        <dbReference type="ARBA" id="ARBA00022840"/>
    </source>
</evidence>
<evidence type="ECO:0000256" key="1">
    <source>
        <dbReference type="ARBA" id="ARBA00008314"/>
    </source>
</evidence>
<dbReference type="FunFam" id="1.10.10.820:FF:000001">
    <property type="entry name" value="Myosin heavy chain"/>
    <property type="match status" value="1"/>
</dbReference>
<feature type="coiled-coil region" evidence="12">
    <location>
        <begin position="784"/>
        <end position="974"/>
    </location>
</feature>
<dbReference type="Gene3D" id="1.20.5.190">
    <property type="match status" value="3"/>
</dbReference>
<keyword evidence="2" id="KW-0597">Phosphoprotein</keyword>
<dbReference type="InterPro" id="IPR036961">
    <property type="entry name" value="Kinesin_motor_dom_sf"/>
</dbReference>
<feature type="compositionally biased region" description="Basic and acidic residues" evidence="13">
    <location>
        <begin position="1005"/>
        <end position="1016"/>
    </location>
</feature>
<dbReference type="KEGG" id="lve:103091126"/>
<dbReference type="Gene3D" id="1.20.58.530">
    <property type="match status" value="1"/>
</dbReference>
<gene>
    <name evidence="17" type="primary">MYO5A</name>
</gene>
<keyword evidence="9 11" id="KW-0505">Motor protein</keyword>
<keyword evidence="16" id="KW-1185">Reference proteome</keyword>
<keyword evidence="8 11" id="KW-0518">Myosin</keyword>
<evidence type="ECO:0000256" key="7">
    <source>
        <dbReference type="ARBA" id="ARBA00023054"/>
    </source>
</evidence>
<dbReference type="GO" id="GO:0016459">
    <property type="term" value="C:myosin complex"/>
    <property type="evidence" value="ECO:0007669"/>
    <property type="project" value="UniProtKB-KW"/>
</dbReference>
<dbReference type="InterPro" id="IPR000048">
    <property type="entry name" value="IQ_motif_EF-hand-BS"/>
</dbReference>
<proteinExistence type="inferred from homology"/>
<evidence type="ECO:0000256" key="13">
    <source>
        <dbReference type="SAM" id="MobiDB-lite"/>
    </source>
</evidence>
<dbReference type="GeneID" id="103091126"/>
<keyword evidence="4 11" id="KW-0547">Nucleotide-binding</keyword>
<protein>
    <submittedName>
        <fullName evidence="17">Unconventional myosin-Va</fullName>
    </submittedName>
</protein>
<dbReference type="Proteomes" id="UP000265300">
    <property type="component" value="Unplaced"/>
</dbReference>
<comment type="similarity">
    <text evidence="1 11">Belongs to the TRAFAC class myosin-kinesin ATPase superfamily. Myosin family.</text>
</comment>
<evidence type="ECO:0000256" key="2">
    <source>
        <dbReference type="ARBA" id="ARBA00022553"/>
    </source>
</evidence>
<sequence>MGDMDPHIFAVAEEAYKQMARDERNQSIIVSGESGAGKTVSAKYAMRYFATVSGSASEANVEEKVLASNPIMESIGNAKTTRNDNSSRFGKYIEIGFDKRYRIIGANMRTYLLEKSRVVFQAEEERNYHIFYQLCASAKLPEFKMLRLGDANNFHYTKQGGSPVIEGVDDAKEMAQTRQACTLLGISESYQMGIFRILAGILHLGNVGFTSRDSDSCTIPPKHEPLSIFCDLMAVDFEEMCHWLCHRKLATASETYIKPISKLQATNARDALAKHIYAKLFNWIVDHVNQVLHSAVKQHSFIGVLDIYGFETFEINSFEQFCINYANEKLQQQFNMHVFKLEQEEYMKEQIPWTLIDFYDNQPCINLIESKLGILDLLDEECKMPKGTDDTWAQKLYNTHLNKCALFEKPRLSNKAFIIQHFADKVEYQCEGFLEKNKDTVFEEQIKVLKSSKFKMLPELFQDDEKAISPSSATSSGRTLLTRTPAKPSKGRPGQAAKEHKKTVGHQFRNSLHLLMETLNATTPHYVRCIKPNDFKFPFTFDEKRAVQQLRACGVLETIRISAAGFPSRWTYQEFFSRYRVLMKQKDVLSERKQTCKNVLEKLILDKDKYQFGKTKIFFRAGQVAYLEKLRADKLRAACIRIQKTIRGWLLRKKFLRMRKAAVTVQRYVRGHQARCYAKFLRRTKAATIIQKYWRMYVIRRRYKIRRTATIVLQSYLRGYLARNRYRKILREHKAVIIQKWVRGWLARTYYKRSMHAIIYLQCCFRRMMAKRELKKLKIEARSVERYKKLHIGMENKIMQLQRKVDEQNKDYKCLMEKLTNLEGIYNSETEKLRSDLERLQLSEEEAKVATGRVLSLQEEIAKLRKDLEQTQCEKKSIEECADRYKQETEQLVSNLKEENTLLKQEKEALNHLIVEQAKEMTETMEKKLIEETKQLELDLNDERLRYQNLLNEFSRLEERYDDLKEEMTLMVNVPKPGHKRTDSTHSSNESEYTFSSEIAETEDIPSRTEEPSEKKVPLDMSLFLKLQKRVTELEQEKQVMQDELDRKEEQVLRSKAKEEERPQIRGAELEYESLKRQELESENKKLKNELNELRKALSEKSAPEVTAPGAPAYRVLMEQLTSVSEELDVRKEEVLILRSQLVSQKEAIQPKDDKNTMTDSTILLEDVQKMKDKGEIAQAYIGLKETNRSSAMDGHELNEDGELLLVYEGLKQANRLLESQLQSQKRSHENEAEALRGEIQSLKEENNRQQQLLAQNLQLPPEARIEASLQHEITRLTNENLDLMEQLEKQDKTVRKLKKQLKVFAKKIGELEVGQMENISPGQIIDEPIRPVNIPRKEKDFQKRGDDFETVSFWLSNTCRFLHCLKQYSGEEGFMKHNTSRQNEHCLTNFDLAEYRQVLSDLAIQIYQQLVRVLENILQPMIVSGMLEHETIQGVSGVKPTGLRKRTSSIADEGTYTLDSILRQLNSFHSVMCQHGMDPELIKQVVKQMFYIVGAVTLNNLLLRKDMCSWSKGMQIRYNVSQLEEWLRDKNLMNSGAKETLEPLIQAAQLLQVKKKTDDDAEAICSMCNALTTAQIVKVLNLYTPVNEFEERVSVSFIRTIQMRLRDRKDSPQLLMDAKHIFPVTFPFNPSSLALETIQIPASLGLGFISRV</sequence>
<feature type="coiled-coil region" evidence="12">
    <location>
        <begin position="1208"/>
        <end position="1308"/>
    </location>
</feature>
<feature type="domain" description="Dilute" evidence="14">
    <location>
        <begin position="1292"/>
        <end position="1608"/>
    </location>
</feature>
<name>A0A340XRJ5_LIPVE</name>
<feature type="coiled-coil region" evidence="12">
    <location>
        <begin position="1024"/>
        <end position="1100"/>
    </location>
</feature>
<evidence type="ECO:0000259" key="14">
    <source>
        <dbReference type="PROSITE" id="PS51126"/>
    </source>
</evidence>
<dbReference type="InterPro" id="IPR001609">
    <property type="entry name" value="Myosin_head_motor_dom-like"/>
</dbReference>
<dbReference type="STRING" id="118797.A0A340XRJ5"/>
<reference evidence="17" key="1">
    <citation type="submission" date="2025-08" db="UniProtKB">
        <authorList>
            <consortium name="RefSeq"/>
        </authorList>
    </citation>
    <scope>IDENTIFICATION</scope>
</reference>
<dbReference type="GO" id="GO:0007015">
    <property type="term" value="P:actin filament organization"/>
    <property type="evidence" value="ECO:0007669"/>
    <property type="project" value="TreeGrafter"/>
</dbReference>
<dbReference type="PROSITE" id="PS51456">
    <property type="entry name" value="MYOSIN_MOTOR"/>
    <property type="match status" value="1"/>
</dbReference>
<dbReference type="FunFam" id="1.20.5.190:FF:000001">
    <property type="entry name" value="unconventional myosin-Va"/>
    <property type="match status" value="2"/>
</dbReference>
<evidence type="ECO:0000313" key="16">
    <source>
        <dbReference type="Proteomes" id="UP000265300"/>
    </source>
</evidence>
<dbReference type="PANTHER" id="PTHR13140:SF273">
    <property type="entry name" value="UNCONVENTIONAL MYOSIN-VA"/>
    <property type="match status" value="1"/>
</dbReference>
<dbReference type="GO" id="GO:0016020">
    <property type="term" value="C:membrane"/>
    <property type="evidence" value="ECO:0007669"/>
    <property type="project" value="TreeGrafter"/>
</dbReference>
<evidence type="ECO:0000259" key="15">
    <source>
        <dbReference type="PROSITE" id="PS51456"/>
    </source>
</evidence>
<dbReference type="SUPFAM" id="SSF52540">
    <property type="entry name" value="P-loop containing nucleoside triphosphate hydrolases"/>
    <property type="match status" value="3"/>
</dbReference>
<dbReference type="FunFam" id="3.30.70.1590:FF:000003">
    <property type="entry name" value="Myosin-Va isoform 1"/>
    <property type="match status" value="1"/>
</dbReference>
<dbReference type="Pfam" id="PF00063">
    <property type="entry name" value="Myosin_head"/>
    <property type="match status" value="1"/>
</dbReference>
<dbReference type="GO" id="GO:0031410">
    <property type="term" value="C:cytoplasmic vesicle"/>
    <property type="evidence" value="ECO:0007669"/>
    <property type="project" value="UniProtKB-ARBA"/>
</dbReference>
<dbReference type="RefSeq" id="XP_007461974.1">
    <property type="nucleotide sequence ID" value="XM_007461912.1"/>
</dbReference>
<keyword evidence="7 12" id="KW-0175">Coiled coil</keyword>
<evidence type="ECO:0000256" key="9">
    <source>
        <dbReference type="ARBA" id="ARBA00023175"/>
    </source>
</evidence>
<evidence type="ECO:0000256" key="12">
    <source>
        <dbReference type="SAM" id="Coils"/>
    </source>
</evidence>
<dbReference type="OrthoDB" id="6108017at2759"/>
<dbReference type="CDD" id="cd23767">
    <property type="entry name" value="IQCD"/>
    <property type="match status" value="1"/>
</dbReference>
<keyword evidence="5 11" id="KW-0067">ATP-binding</keyword>
<feature type="compositionally biased region" description="Polar residues" evidence="13">
    <location>
        <begin position="985"/>
        <end position="999"/>
    </location>
</feature>
<dbReference type="InterPro" id="IPR058662">
    <property type="entry name" value="Myo5a/b_dom"/>
</dbReference>
<dbReference type="GO" id="GO:0000146">
    <property type="term" value="F:microfilament motor activity"/>
    <property type="evidence" value="ECO:0007669"/>
    <property type="project" value="TreeGrafter"/>
</dbReference>
<dbReference type="CDD" id="cd01380">
    <property type="entry name" value="MYSc_Myo5"/>
    <property type="match status" value="1"/>
</dbReference>
<dbReference type="SMART" id="SM00015">
    <property type="entry name" value="IQ"/>
    <property type="match status" value="6"/>
</dbReference>
<dbReference type="SMART" id="SM01132">
    <property type="entry name" value="DIL"/>
    <property type="match status" value="1"/>
</dbReference>
<feature type="region of interest" description="Actin-binding" evidence="11">
    <location>
        <begin position="512"/>
        <end position="534"/>
    </location>
</feature>
<dbReference type="CTD" id="4644"/>
<dbReference type="FunFam" id="1.20.5.190:FF:000006">
    <property type="entry name" value="Myosin VA"/>
    <property type="match status" value="1"/>
</dbReference>
<dbReference type="GO" id="GO:0005524">
    <property type="term" value="F:ATP binding"/>
    <property type="evidence" value="ECO:0007669"/>
    <property type="project" value="UniProtKB-UniRule"/>
</dbReference>
<keyword evidence="10 11" id="KW-0009">Actin-binding</keyword>
<dbReference type="Gene3D" id="1.10.10.820">
    <property type="match status" value="1"/>
</dbReference>
<dbReference type="Gene3D" id="1.20.120.720">
    <property type="entry name" value="Myosin VI head, motor domain, U50 subdomain"/>
    <property type="match status" value="1"/>
</dbReference>
<dbReference type="Gene3D" id="3.40.850.10">
    <property type="entry name" value="Kinesin motor domain"/>
    <property type="match status" value="1"/>
</dbReference>
<dbReference type="PROSITE" id="PS51126">
    <property type="entry name" value="DILUTE"/>
    <property type="match status" value="1"/>
</dbReference>
<dbReference type="Pfam" id="PF00612">
    <property type="entry name" value="IQ"/>
    <property type="match status" value="6"/>
</dbReference>
<evidence type="ECO:0000256" key="4">
    <source>
        <dbReference type="ARBA" id="ARBA00022741"/>
    </source>
</evidence>
<feature type="region of interest" description="Disordered" evidence="13">
    <location>
        <begin position="467"/>
        <end position="502"/>
    </location>
</feature>
<feature type="binding site" evidence="11">
    <location>
        <begin position="32"/>
        <end position="39"/>
    </location>
    <ligand>
        <name>ATP</name>
        <dbReference type="ChEBI" id="CHEBI:30616"/>
    </ligand>
</feature>
<dbReference type="FunCoup" id="A0A340XRJ5">
    <property type="interactions" value="1497"/>
</dbReference>
<dbReference type="Pfam" id="PF25966">
    <property type="entry name" value="Myo5a"/>
    <property type="match status" value="1"/>
</dbReference>
<feature type="compositionally biased region" description="Polar residues" evidence="13">
    <location>
        <begin position="469"/>
        <end position="482"/>
    </location>
</feature>
<dbReference type="PANTHER" id="PTHR13140">
    <property type="entry name" value="MYOSIN"/>
    <property type="match status" value="1"/>
</dbReference>